<organism evidence="6 7">
    <name type="scientific">Methylorubrum rhodesianum</name>
    <dbReference type="NCBI Taxonomy" id="29427"/>
    <lineage>
        <taxon>Bacteria</taxon>
        <taxon>Pseudomonadati</taxon>
        <taxon>Pseudomonadota</taxon>
        <taxon>Alphaproteobacteria</taxon>
        <taxon>Hyphomicrobiales</taxon>
        <taxon>Methylobacteriaceae</taxon>
        <taxon>Methylorubrum</taxon>
    </lineage>
</organism>
<keyword evidence="3 4" id="KW-0472">Membrane</keyword>
<feature type="transmembrane region" description="Helical" evidence="4">
    <location>
        <begin position="368"/>
        <end position="388"/>
    </location>
</feature>
<evidence type="ECO:0000256" key="2">
    <source>
        <dbReference type="ARBA" id="ARBA00022989"/>
    </source>
</evidence>
<dbReference type="PANTHER" id="PTHR11360:SF290">
    <property type="entry name" value="MONOCARBOXYLATE MFS PERMEASE"/>
    <property type="match status" value="1"/>
</dbReference>
<dbReference type="RefSeq" id="WP_200671129.1">
    <property type="nucleotide sequence ID" value="NZ_JACWCW010000046.1"/>
</dbReference>
<evidence type="ECO:0000313" key="6">
    <source>
        <dbReference type="EMBL" id="MEN3227325.1"/>
    </source>
</evidence>
<dbReference type="InterPro" id="IPR020846">
    <property type="entry name" value="MFS_dom"/>
</dbReference>
<dbReference type="EMBL" id="JAQYXL010000001">
    <property type="protein sequence ID" value="MEN3227325.1"/>
    <property type="molecule type" value="Genomic_DNA"/>
</dbReference>
<evidence type="ECO:0000256" key="3">
    <source>
        <dbReference type="ARBA" id="ARBA00023136"/>
    </source>
</evidence>
<dbReference type="InterPro" id="IPR036259">
    <property type="entry name" value="MFS_trans_sf"/>
</dbReference>
<feature type="transmembrane region" description="Helical" evidence="4">
    <location>
        <begin position="65"/>
        <end position="84"/>
    </location>
</feature>
<feature type="transmembrane region" description="Helical" evidence="4">
    <location>
        <begin position="149"/>
        <end position="170"/>
    </location>
</feature>
<dbReference type="PANTHER" id="PTHR11360">
    <property type="entry name" value="MONOCARBOXYLATE TRANSPORTER"/>
    <property type="match status" value="1"/>
</dbReference>
<dbReference type="CDD" id="cd17355">
    <property type="entry name" value="MFS_YcxA_like"/>
    <property type="match status" value="1"/>
</dbReference>
<name>A0ABU9Z7V1_9HYPH</name>
<feature type="transmembrane region" description="Helical" evidence="4">
    <location>
        <begin position="281"/>
        <end position="300"/>
    </location>
</feature>
<evidence type="ECO:0000259" key="5">
    <source>
        <dbReference type="PROSITE" id="PS50850"/>
    </source>
</evidence>
<gene>
    <name evidence="6" type="ORF">PUR21_06665</name>
</gene>
<protein>
    <submittedName>
        <fullName evidence="6">MFS transporter</fullName>
    </submittedName>
</protein>
<dbReference type="InterPro" id="IPR050327">
    <property type="entry name" value="Proton-linked_MCT"/>
</dbReference>
<feature type="transmembrane region" description="Helical" evidence="4">
    <location>
        <begin position="241"/>
        <end position="261"/>
    </location>
</feature>
<feature type="transmembrane region" description="Helical" evidence="4">
    <location>
        <begin position="307"/>
        <end position="327"/>
    </location>
</feature>
<dbReference type="Pfam" id="PF07690">
    <property type="entry name" value="MFS_1"/>
    <property type="match status" value="1"/>
</dbReference>
<dbReference type="SUPFAM" id="SSF103473">
    <property type="entry name" value="MFS general substrate transporter"/>
    <property type="match status" value="1"/>
</dbReference>
<keyword evidence="1 4" id="KW-0812">Transmembrane</keyword>
<feature type="transmembrane region" description="Helical" evidence="4">
    <location>
        <begin position="176"/>
        <end position="198"/>
    </location>
</feature>
<evidence type="ECO:0000313" key="7">
    <source>
        <dbReference type="Proteomes" id="UP001404845"/>
    </source>
</evidence>
<reference evidence="6 7" key="1">
    <citation type="journal article" date="2023" name="PLoS ONE">
        <title>Complete genome assembly of Hawai'i environmental nontuberculous mycobacteria reveals unexpected co-isolation with methylobacteria.</title>
        <authorList>
            <person name="Hendrix J."/>
            <person name="Epperson L.E."/>
            <person name="Tong E.I."/>
            <person name="Chan Y.L."/>
            <person name="Hasan N.A."/>
            <person name="Dawrs S.N."/>
            <person name="Norton G.J."/>
            <person name="Virdi R."/>
            <person name="Crooks J.L."/>
            <person name="Chan E.D."/>
            <person name="Honda J.R."/>
            <person name="Strong M."/>
        </authorList>
    </citation>
    <scope>NUCLEOTIDE SEQUENCE [LARGE SCALE GENOMIC DNA]</scope>
    <source>
        <strain evidence="6 7">NJH_HI01</strain>
    </source>
</reference>
<evidence type="ECO:0000256" key="1">
    <source>
        <dbReference type="ARBA" id="ARBA00022692"/>
    </source>
</evidence>
<comment type="caution">
    <text evidence="6">The sequence shown here is derived from an EMBL/GenBank/DDBJ whole genome shotgun (WGS) entry which is preliminary data.</text>
</comment>
<keyword evidence="2 4" id="KW-1133">Transmembrane helix</keyword>
<dbReference type="PROSITE" id="PS50850">
    <property type="entry name" value="MFS"/>
    <property type="match status" value="1"/>
</dbReference>
<dbReference type="InterPro" id="IPR011701">
    <property type="entry name" value="MFS"/>
</dbReference>
<feature type="transmembrane region" description="Helical" evidence="4">
    <location>
        <begin position="333"/>
        <end position="356"/>
    </location>
</feature>
<dbReference type="Gene3D" id="1.20.1250.20">
    <property type="entry name" value="MFS general substrate transporter like domains"/>
    <property type="match status" value="2"/>
</dbReference>
<feature type="transmembrane region" description="Helical" evidence="4">
    <location>
        <begin position="116"/>
        <end position="137"/>
    </location>
</feature>
<feature type="domain" description="Major facilitator superfamily (MFS) profile" evidence="5">
    <location>
        <begin position="25"/>
        <end position="423"/>
    </location>
</feature>
<proteinExistence type="predicted"/>
<sequence>MTDLVLPRGSCRRPPSLGLHRSWMVAGATVLALLAAAVAMGAPSLLILPLGREYGWDVATVTSALSVRLAAFGVTSLLASAALNAWGVRRVACAGLALTGTGIFASLAMTQTWHLVLLWGVLVGAGSGLTSLVLGTAIAGRWFEARRGLVVGLFGAAASAGQMLLLPGLAAATDVLGWRAGILMPCGLLAVAAVAAMARMPERPEDVGLLPYGSRDPRPATTSLPTRPSTWRILADISGSALFWALLGAFAVCGATTSGLVQTHLVPFCADLGIRPLQASGFLAGMGLLTVIGSVGAGWLSDRFDAGWLLFWFYGVRGLSLVCLPFTDLSFAGLSLFAAVYGLDWIATVPPTARLVLARFGPERTPLVFGFMLAAHQAGAAAAAYAAALARIDLGSYLPSFLAAGALCLLAAAAILPLAARRDMPL</sequence>
<keyword evidence="7" id="KW-1185">Reference proteome</keyword>
<feature type="transmembrane region" description="Helical" evidence="4">
    <location>
        <begin position="400"/>
        <end position="420"/>
    </location>
</feature>
<evidence type="ECO:0000256" key="4">
    <source>
        <dbReference type="SAM" id="Phobius"/>
    </source>
</evidence>
<dbReference type="Proteomes" id="UP001404845">
    <property type="component" value="Unassembled WGS sequence"/>
</dbReference>
<accession>A0ABU9Z7V1</accession>
<feature type="transmembrane region" description="Helical" evidence="4">
    <location>
        <begin position="91"/>
        <end position="110"/>
    </location>
</feature>